<accession>A0A168NS28</accession>
<name>A0A168NS28_MUCCL</name>
<sequence>MPGGLERQNAFSEYCGSKTFTEYESDGDWIKIQCKCHTMPASPEYAYTHRHCLTMSGSKCKQCGQAYTQQSTTTPQPDATSAAATTTLKQQLDYKHSVPGHN</sequence>
<dbReference type="EMBL" id="AMYB01000002">
    <property type="protein sequence ID" value="OAD06657.1"/>
    <property type="molecule type" value="Genomic_DNA"/>
</dbReference>
<dbReference type="OrthoDB" id="2287461at2759"/>
<evidence type="ECO:0000313" key="1">
    <source>
        <dbReference type="EMBL" id="OAD06657.1"/>
    </source>
</evidence>
<reference evidence="1 2" key="1">
    <citation type="submission" date="2015-06" db="EMBL/GenBank/DDBJ databases">
        <title>Expansion of signal transduction pathways in fungi by whole-genome duplication.</title>
        <authorList>
            <consortium name="DOE Joint Genome Institute"/>
            <person name="Corrochano L.M."/>
            <person name="Kuo A."/>
            <person name="Marcet-Houben M."/>
            <person name="Polaino S."/>
            <person name="Salamov A."/>
            <person name="Villalobos J.M."/>
            <person name="Alvarez M.I."/>
            <person name="Avalos J."/>
            <person name="Benito E.P."/>
            <person name="Benoit I."/>
            <person name="Burger G."/>
            <person name="Camino L.P."/>
            <person name="Canovas D."/>
            <person name="Cerda-Olmedo E."/>
            <person name="Cheng J.-F."/>
            <person name="Dominguez A."/>
            <person name="Elias M."/>
            <person name="Eslava A.P."/>
            <person name="Glaser F."/>
            <person name="Grimwood J."/>
            <person name="Gutierrez G."/>
            <person name="Heitman J."/>
            <person name="Henrissat B."/>
            <person name="Iturriaga E.A."/>
            <person name="Lang B.F."/>
            <person name="Lavin J.L."/>
            <person name="Lee S."/>
            <person name="Li W."/>
            <person name="Lindquist E."/>
            <person name="Lopez-Garcia S."/>
            <person name="Luque E.M."/>
            <person name="Marcos A.T."/>
            <person name="Martin J."/>
            <person name="Mccluskey K."/>
            <person name="Medina H.R."/>
            <person name="Miralles-Duran A."/>
            <person name="Miyazaki A."/>
            <person name="Munoz-Torres E."/>
            <person name="Oguiza J.A."/>
            <person name="Ohm R."/>
            <person name="Olmedo M."/>
            <person name="Orejas M."/>
            <person name="Ortiz-Castellanos L."/>
            <person name="Pisabarro A.G."/>
            <person name="Rodriguez-Romero J."/>
            <person name="Ruiz-Herrera J."/>
            <person name="Ruiz-Vazquez R."/>
            <person name="Sanz C."/>
            <person name="Schackwitz W."/>
            <person name="Schmutz J."/>
            <person name="Shahriari M."/>
            <person name="Shelest E."/>
            <person name="Silva-Franco F."/>
            <person name="Soanes D."/>
            <person name="Syed K."/>
            <person name="Tagua V.G."/>
            <person name="Talbot N.J."/>
            <person name="Thon M."/>
            <person name="De Vries R.P."/>
            <person name="Wiebenga A."/>
            <person name="Yadav J.S."/>
            <person name="Braun E.L."/>
            <person name="Baker S."/>
            <person name="Garre V."/>
            <person name="Horwitz B."/>
            <person name="Torres-Martinez S."/>
            <person name="Idnurm A."/>
            <person name="Herrera-Estrella A."/>
            <person name="Gabaldon T."/>
            <person name="Grigoriev I.V."/>
        </authorList>
    </citation>
    <scope>NUCLEOTIDE SEQUENCE [LARGE SCALE GENOMIC DNA]</scope>
    <source>
        <strain evidence="1 2">CBS 277.49</strain>
    </source>
</reference>
<dbReference type="Proteomes" id="UP000077051">
    <property type="component" value="Unassembled WGS sequence"/>
</dbReference>
<proteinExistence type="predicted"/>
<evidence type="ECO:0000313" key="2">
    <source>
        <dbReference type="Proteomes" id="UP000077051"/>
    </source>
</evidence>
<protein>
    <submittedName>
        <fullName evidence="1">Uncharacterized protein</fullName>
    </submittedName>
</protein>
<dbReference type="AlphaFoldDB" id="A0A168NS28"/>
<dbReference type="VEuPathDB" id="FungiDB:MUCCIDRAFT_107235"/>
<comment type="caution">
    <text evidence="1">The sequence shown here is derived from an EMBL/GenBank/DDBJ whole genome shotgun (WGS) entry which is preliminary data.</text>
</comment>
<gene>
    <name evidence="1" type="ORF">MUCCIDRAFT_107235</name>
</gene>
<keyword evidence="2" id="KW-1185">Reference proteome</keyword>
<organism evidence="1 2">
    <name type="scientific">Mucor lusitanicus CBS 277.49</name>
    <dbReference type="NCBI Taxonomy" id="747725"/>
    <lineage>
        <taxon>Eukaryota</taxon>
        <taxon>Fungi</taxon>
        <taxon>Fungi incertae sedis</taxon>
        <taxon>Mucoromycota</taxon>
        <taxon>Mucoromycotina</taxon>
        <taxon>Mucoromycetes</taxon>
        <taxon>Mucorales</taxon>
        <taxon>Mucorineae</taxon>
        <taxon>Mucoraceae</taxon>
        <taxon>Mucor</taxon>
    </lineage>
</organism>